<gene>
    <name evidence="1" type="ORF">A3D72_02360</name>
</gene>
<reference evidence="1 2" key="1">
    <citation type="journal article" date="2016" name="Nat. Commun.">
        <title>Thousands of microbial genomes shed light on interconnected biogeochemical processes in an aquifer system.</title>
        <authorList>
            <person name="Anantharaman K."/>
            <person name="Brown C.T."/>
            <person name="Hug L.A."/>
            <person name="Sharon I."/>
            <person name="Castelle C.J."/>
            <person name="Probst A.J."/>
            <person name="Thomas B.C."/>
            <person name="Singh A."/>
            <person name="Wilkins M.J."/>
            <person name="Karaoz U."/>
            <person name="Brodie E.L."/>
            <person name="Williams K.H."/>
            <person name="Hubbard S.S."/>
            <person name="Banfield J.F."/>
        </authorList>
    </citation>
    <scope>NUCLEOTIDE SEQUENCE [LARGE SCALE GENOMIC DNA]</scope>
</reference>
<comment type="caution">
    <text evidence="1">The sequence shown here is derived from an EMBL/GenBank/DDBJ whole genome shotgun (WGS) entry which is preliminary data.</text>
</comment>
<dbReference type="STRING" id="1802391.A3D72_02360"/>
<protein>
    <recommendedName>
        <fullName evidence="3">Glycoside hydrolase family 42 N-terminal domain-containing protein</fullName>
    </recommendedName>
</protein>
<sequence length="534" mass="59919">MFKKILKYGVIIFLIFIVFSAIGKNISKNERTEDKTSYPESSEKPVQYPTQSTGIIIGIEYAVEGQDASAFGKLGIPAIKPLPEAINWSKMQPKLDGPINYDVADQFVRDYQNAGFRELIMGLRALSHAEDNKATYGKNRPVPKPEYENKYADWVKGFVERYDGDGISDMPGLKYPIRYYEIEVEFSSYTPEPVDEYLKKLEIAYKAAHEAYPDVLIAHSAFLALTAFDSNPLANQYEKAFASMYIPDKHHNLTDMRKVLDRPELFDRLNFHELGDPLMIERTVRWLKYETDRRGYSKPIIISDTSPSPFVSYGRATGCTGLFLGITIWPAKESDRCRVADYFNKILDNDAATVAWKNWFIAGDMVKKTIIAAASGVELIDTAFTGDLPILSTRLGFAGAGNGGFAGVVSEKYNIFTKKYSVTEYRPAFFALRQLALKLAGTRSIVREQSDDDVRLYKLENSSGKFWIGWIHPDYLVLPGDPDPNKSVSLNLPSGAKVISMATAETAEDVSVIDSINGKVSINLTMTPVYIFKQ</sequence>
<proteinExistence type="predicted"/>
<evidence type="ECO:0000313" key="2">
    <source>
        <dbReference type="Proteomes" id="UP000176303"/>
    </source>
</evidence>
<dbReference type="SUPFAM" id="SSF51445">
    <property type="entry name" value="(Trans)glycosidases"/>
    <property type="match status" value="1"/>
</dbReference>
<organism evidence="1 2">
    <name type="scientific">Candidatus Uhrbacteria bacterium RIFCSPHIGHO2_02_FULL_57_19</name>
    <dbReference type="NCBI Taxonomy" id="1802391"/>
    <lineage>
        <taxon>Bacteria</taxon>
        <taxon>Candidatus Uhriibacteriota</taxon>
    </lineage>
</organism>
<name>A0A1F7U493_9BACT</name>
<dbReference type="InterPro" id="IPR017853">
    <property type="entry name" value="GH"/>
</dbReference>
<dbReference type="Proteomes" id="UP000176303">
    <property type="component" value="Unassembled WGS sequence"/>
</dbReference>
<dbReference type="Gene3D" id="3.20.20.80">
    <property type="entry name" value="Glycosidases"/>
    <property type="match status" value="1"/>
</dbReference>
<evidence type="ECO:0000313" key="1">
    <source>
        <dbReference type="EMBL" id="OGL73041.1"/>
    </source>
</evidence>
<accession>A0A1F7U493</accession>
<dbReference type="EMBL" id="MGDZ01000043">
    <property type="protein sequence ID" value="OGL73041.1"/>
    <property type="molecule type" value="Genomic_DNA"/>
</dbReference>
<evidence type="ECO:0008006" key="3">
    <source>
        <dbReference type="Google" id="ProtNLM"/>
    </source>
</evidence>
<dbReference type="AlphaFoldDB" id="A0A1F7U493"/>